<evidence type="ECO:0000256" key="1">
    <source>
        <dbReference type="ARBA" id="ARBA00022729"/>
    </source>
</evidence>
<dbReference type="GO" id="GO:0045493">
    <property type="term" value="P:xylan catabolic process"/>
    <property type="evidence" value="ECO:0007669"/>
    <property type="project" value="InterPro"/>
</dbReference>
<dbReference type="InterPro" id="IPR002772">
    <property type="entry name" value="Glyco_hydro_3_C"/>
</dbReference>
<feature type="chain" id="PRO_5028339679" evidence="4">
    <location>
        <begin position="28"/>
        <end position="812"/>
    </location>
</feature>
<keyword evidence="1 4" id="KW-0732">Signal</keyword>
<gene>
    <name evidence="7" type="primary">LOC109718279</name>
</gene>
<dbReference type="Pfam" id="PF14310">
    <property type="entry name" value="Fn3-like"/>
    <property type="match status" value="1"/>
</dbReference>
<dbReference type="Proteomes" id="UP000515123">
    <property type="component" value="Linkage group 12"/>
</dbReference>
<name>A0A6P5FUQ6_ANACO</name>
<evidence type="ECO:0000259" key="5">
    <source>
        <dbReference type="SMART" id="SM01217"/>
    </source>
</evidence>
<feature type="domain" description="Fibronectin type III-like" evidence="5">
    <location>
        <begin position="725"/>
        <end position="795"/>
    </location>
</feature>
<dbReference type="PANTHER" id="PTHR42721:SF11">
    <property type="entry name" value="BETA-D-XYLOSIDASE 5-RELATED"/>
    <property type="match status" value="1"/>
</dbReference>
<keyword evidence="2" id="KW-0378">Hydrolase</keyword>
<dbReference type="GO" id="GO:0046556">
    <property type="term" value="F:alpha-L-arabinofuranosidase activity"/>
    <property type="evidence" value="ECO:0007669"/>
    <property type="project" value="TreeGrafter"/>
</dbReference>
<dbReference type="Gene3D" id="2.60.40.10">
    <property type="entry name" value="Immunoglobulins"/>
    <property type="match status" value="1"/>
</dbReference>
<dbReference type="InterPro" id="IPR026891">
    <property type="entry name" value="Fn3-like"/>
</dbReference>
<sequence length="812" mass="88158">MAPPCSNSSPQSIFLLLVTIFAAVSHGDNSNSNPNAPLYTYKYICDPQRFEQLGLNMAQFGFCNKSLPYAVRAKRLVDSMTLAEKVGQTGNGATGVQRLGIPQYNWWSEALHGVSDVGGGSKFSNIVPGATSFPTPITSAAAFNETLWKTIGEAVSTEARAMHNLGVAGLTFWSPNINVVRDPRWGRILETPGEDPFVVGRYAVNYVRGLQDVTGFETTDDLNTRPLKVSACCKHYAAYDVDAWYAPGNFFIDRYHYSANVTEQDMVETFLRPFEMCVKDGDVSSVMCSYNSVNGIPTCTDARLLRGTVRGDWNLHGYIVADCDSIEVIVDQQKYLADTPEDAVAQVLKGGLDLDCMSFYQTYLENATRHGLVKEADIDKALINNYIVLMRVGLFDGQPAYDSLNQNNICSAEHVELATDAARQGVVLLKNENNVLPLNTTAHKNIAAVGPHANATHVMLGNYAGTPCSYSSPLDGLSRYAKVSYLPGCLDVACLNLTYIFPAVRISKTADATIIFAGLDLSVEAESNDRSNLNLPGYQNLFIRQVASAAKGPVVLVILSAGGVNIDEFKSSSDIDAILWVGYPGEQGGNAIADVIYGKYNPGGRLPVTWYTADYVMQLPMTSMQLRPNDDLGFPGRTYKFYNGSTVYPFGFGLSYTNFIYTVVSTQRSVEKELGLGRHCHQLQYNTSAYIPPCQAAIVEDLSCDDDDVAIDVLVTNTGTVDGSHVVVLYATAPEGIIGAPIKQVIGFQRVFVAAGKSEVASFKLQSCRSLSIVTGSAYVALPAGEHTISVGDGDGAVQFPFQVYFKSQKSF</sequence>
<keyword evidence="6" id="KW-1185">Reference proteome</keyword>
<protein>
    <submittedName>
        <fullName evidence="7">Probable beta-D-xylosidase 5</fullName>
    </submittedName>
</protein>
<evidence type="ECO:0000256" key="4">
    <source>
        <dbReference type="SAM" id="SignalP"/>
    </source>
</evidence>
<reference evidence="6" key="1">
    <citation type="journal article" date="2015" name="Nat. Genet.">
        <title>The pineapple genome and the evolution of CAM photosynthesis.</title>
        <authorList>
            <person name="Ming R."/>
            <person name="VanBuren R."/>
            <person name="Wai C.M."/>
            <person name="Tang H."/>
            <person name="Schatz M.C."/>
            <person name="Bowers J.E."/>
            <person name="Lyons E."/>
            <person name="Wang M.L."/>
            <person name="Chen J."/>
            <person name="Biggers E."/>
            <person name="Zhang J."/>
            <person name="Huang L."/>
            <person name="Zhang L."/>
            <person name="Miao W."/>
            <person name="Zhang J."/>
            <person name="Ye Z."/>
            <person name="Miao C."/>
            <person name="Lin Z."/>
            <person name="Wang H."/>
            <person name="Zhou H."/>
            <person name="Yim W.C."/>
            <person name="Priest H.D."/>
            <person name="Zheng C."/>
            <person name="Woodhouse M."/>
            <person name="Edger P.P."/>
            <person name="Guyot R."/>
            <person name="Guo H.B."/>
            <person name="Guo H."/>
            <person name="Zheng G."/>
            <person name="Singh R."/>
            <person name="Sharma A."/>
            <person name="Min X."/>
            <person name="Zheng Y."/>
            <person name="Lee H."/>
            <person name="Gurtowski J."/>
            <person name="Sedlazeck F.J."/>
            <person name="Harkess A."/>
            <person name="McKain M.R."/>
            <person name="Liao Z."/>
            <person name="Fang J."/>
            <person name="Liu J."/>
            <person name="Zhang X."/>
            <person name="Zhang Q."/>
            <person name="Hu W."/>
            <person name="Qin Y."/>
            <person name="Wang K."/>
            <person name="Chen L.Y."/>
            <person name="Shirley N."/>
            <person name="Lin Y.R."/>
            <person name="Liu L.Y."/>
            <person name="Hernandez A.G."/>
            <person name="Wright C.L."/>
            <person name="Bulone V."/>
            <person name="Tuskan G.A."/>
            <person name="Heath K."/>
            <person name="Zee F."/>
            <person name="Moore P.H."/>
            <person name="Sunkar R."/>
            <person name="Leebens-Mack J.H."/>
            <person name="Mockler T."/>
            <person name="Bennetzen J.L."/>
            <person name="Freeling M."/>
            <person name="Sankoff D."/>
            <person name="Paterson A.H."/>
            <person name="Zhu X."/>
            <person name="Yang X."/>
            <person name="Smith J.A."/>
            <person name="Cushman J.C."/>
            <person name="Paull R.E."/>
            <person name="Yu Q."/>
        </authorList>
    </citation>
    <scope>NUCLEOTIDE SEQUENCE [LARGE SCALE GENOMIC DNA]</scope>
    <source>
        <strain evidence="6">cv. F153</strain>
    </source>
</reference>
<dbReference type="FunFam" id="3.40.50.1700:FF:000001">
    <property type="entry name" value="probable beta-D-xylosidase 2"/>
    <property type="match status" value="1"/>
</dbReference>
<dbReference type="Gene3D" id="3.40.50.1700">
    <property type="entry name" value="Glycoside hydrolase family 3 C-terminal domain"/>
    <property type="match status" value="1"/>
</dbReference>
<dbReference type="GeneID" id="109718279"/>
<dbReference type="Pfam" id="PF00933">
    <property type="entry name" value="Glyco_hydro_3"/>
    <property type="match status" value="1"/>
</dbReference>
<dbReference type="FunFam" id="3.20.20.300:FF:000010">
    <property type="entry name" value="Putative beta-D-xylosidase 5"/>
    <property type="match status" value="1"/>
</dbReference>
<evidence type="ECO:0000256" key="2">
    <source>
        <dbReference type="ARBA" id="ARBA00022801"/>
    </source>
</evidence>
<dbReference type="InterPro" id="IPR001764">
    <property type="entry name" value="Glyco_hydro_3_N"/>
</dbReference>
<dbReference type="SUPFAM" id="SSF51445">
    <property type="entry name" value="(Trans)glycosidases"/>
    <property type="match status" value="1"/>
</dbReference>
<dbReference type="PANTHER" id="PTHR42721">
    <property type="entry name" value="SUGAR HYDROLASE-RELATED"/>
    <property type="match status" value="1"/>
</dbReference>
<evidence type="ECO:0000256" key="3">
    <source>
        <dbReference type="ARBA" id="ARBA00023295"/>
    </source>
</evidence>
<dbReference type="SMART" id="SM01217">
    <property type="entry name" value="Fn3_like"/>
    <property type="match status" value="1"/>
</dbReference>
<dbReference type="InterPro" id="IPR044993">
    <property type="entry name" value="BXL"/>
</dbReference>
<organism evidence="6 7">
    <name type="scientific">Ananas comosus</name>
    <name type="common">Pineapple</name>
    <name type="synonym">Ananas ananas</name>
    <dbReference type="NCBI Taxonomy" id="4615"/>
    <lineage>
        <taxon>Eukaryota</taxon>
        <taxon>Viridiplantae</taxon>
        <taxon>Streptophyta</taxon>
        <taxon>Embryophyta</taxon>
        <taxon>Tracheophyta</taxon>
        <taxon>Spermatophyta</taxon>
        <taxon>Magnoliopsida</taxon>
        <taxon>Liliopsida</taxon>
        <taxon>Poales</taxon>
        <taxon>Bromeliaceae</taxon>
        <taxon>Bromelioideae</taxon>
        <taxon>Ananas</taxon>
    </lineage>
</organism>
<dbReference type="InterPro" id="IPR036962">
    <property type="entry name" value="Glyco_hydro_3_N_sf"/>
</dbReference>
<evidence type="ECO:0000313" key="7">
    <source>
        <dbReference type="RefSeq" id="XP_020100026.1"/>
    </source>
</evidence>
<keyword evidence="3" id="KW-0326">Glycosidase</keyword>
<dbReference type="AlphaFoldDB" id="A0A6P5FUQ6"/>
<dbReference type="GO" id="GO:0009044">
    <property type="term" value="F:xylan 1,4-beta-xylosidase activity"/>
    <property type="evidence" value="ECO:0007669"/>
    <property type="project" value="InterPro"/>
</dbReference>
<dbReference type="InterPro" id="IPR017853">
    <property type="entry name" value="GH"/>
</dbReference>
<dbReference type="SUPFAM" id="SSF52279">
    <property type="entry name" value="Beta-D-glucan exohydrolase, C-terminal domain"/>
    <property type="match status" value="1"/>
</dbReference>
<evidence type="ECO:0000313" key="6">
    <source>
        <dbReference type="Proteomes" id="UP000515123"/>
    </source>
</evidence>
<feature type="signal peptide" evidence="4">
    <location>
        <begin position="1"/>
        <end position="27"/>
    </location>
</feature>
<proteinExistence type="predicted"/>
<accession>A0A6P5FUQ6</accession>
<dbReference type="Gene3D" id="3.20.20.300">
    <property type="entry name" value="Glycoside hydrolase, family 3, N-terminal domain"/>
    <property type="match status" value="1"/>
</dbReference>
<dbReference type="RefSeq" id="XP_020100026.1">
    <property type="nucleotide sequence ID" value="XM_020244437.1"/>
</dbReference>
<reference evidence="7" key="2">
    <citation type="submission" date="2025-08" db="UniProtKB">
        <authorList>
            <consortium name="RefSeq"/>
        </authorList>
    </citation>
    <scope>IDENTIFICATION</scope>
    <source>
        <tissue evidence="7">Leaf</tissue>
    </source>
</reference>
<dbReference type="GO" id="GO:0031222">
    <property type="term" value="P:arabinan catabolic process"/>
    <property type="evidence" value="ECO:0007669"/>
    <property type="project" value="TreeGrafter"/>
</dbReference>
<dbReference type="OrthoDB" id="47059at2759"/>
<dbReference type="InterPro" id="IPR036881">
    <property type="entry name" value="Glyco_hydro_3_C_sf"/>
</dbReference>
<dbReference type="Pfam" id="PF01915">
    <property type="entry name" value="Glyco_hydro_3_C"/>
    <property type="match status" value="1"/>
</dbReference>
<dbReference type="InterPro" id="IPR013783">
    <property type="entry name" value="Ig-like_fold"/>
</dbReference>